<reference evidence="5" key="1">
    <citation type="submission" date="2021-03" db="EMBL/GenBank/DDBJ databases">
        <title>Leucobacter chromiisoli sp. nov., isolated from chromium-containing soil of chemical plant.</title>
        <authorList>
            <person name="Xu Z."/>
        </authorList>
    </citation>
    <scope>NUCLEOTIDE SEQUENCE</scope>
    <source>
        <strain evidence="5">K 70/01</strain>
    </source>
</reference>
<protein>
    <submittedName>
        <fullName evidence="5">FadR family transcriptional regulator</fullName>
    </submittedName>
</protein>
<evidence type="ECO:0000256" key="2">
    <source>
        <dbReference type="ARBA" id="ARBA00023125"/>
    </source>
</evidence>
<evidence type="ECO:0000256" key="1">
    <source>
        <dbReference type="ARBA" id="ARBA00023015"/>
    </source>
</evidence>
<dbReference type="InterPro" id="IPR036390">
    <property type="entry name" value="WH_DNA-bd_sf"/>
</dbReference>
<dbReference type="SUPFAM" id="SSF48008">
    <property type="entry name" value="GntR ligand-binding domain-like"/>
    <property type="match status" value="1"/>
</dbReference>
<dbReference type="SMART" id="SM00895">
    <property type="entry name" value="FCD"/>
    <property type="match status" value="1"/>
</dbReference>
<keyword evidence="2" id="KW-0238">DNA-binding</keyword>
<feature type="domain" description="HTH gntR-type" evidence="4">
    <location>
        <begin position="8"/>
        <end position="76"/>
    </location>
</feature>
<dbReference type="CDD" id="cd07377">
    <property type="entry name" value="WHTH_GntR"/>
    <property type="match status" value="1"/>
</dbReference>
<dbReference type="SMART" id="SM00345">
    <property type="entry name" value="HTH_GNTR"/>
    <property type="match status" value="1"/>
</dbReference>
<keyword evidence="1" id="KW-0805">Transcription regulation</keyword>
<gene>
    <name evidence="5" type="ORF">J4H85_11205</name>
</gene>
<dbReference type="Gene3D" id="1.20.120.530">
    <property type="entry name" value="GntR ligand-binding domain-like"/>
    <property type="match status" value="1"/>
</dbReference>
<dbReference type="InterPro" id="IPR036388">
    <property type="entry name" value="WH-like_DNA-bd_sf"/>
</dbReference>
<dbReference type="EMBL" id="JAGFBF010000005">
    <property type="protein sequence ID" value="MBO2990561.1"/>
    <property type="molecule type" value="Genomic_DNA"/>
</dbReference>
<dbReference type="Proteomes" id="UP000668403">
    <property type="component" value="Unassembled WGS sequence"/>
</dbReference>
<evidence type="ECO:0000259" key="4">
    <source>
        <dbReference type="PROSITE" id="PS50949"/>
    </source>
</evidence>
<evidence type="ECO:0000313" key="6">
    <source>
        <dbReference type="Proteomes" id="UP000668403"/>
    </source>
</evidence>
<dbReference type="Pfam" id="PF07729">
    <property type="entry name" value="FCD"/>
    <property type="match status" value="1"/>
</dbReference>
<dbReference type="PROSITE" id="PS50949">
    <property type="entry name" value="HTH_GNTR"/>
    <property type="match status" value="1"/>
</dbReference>
<dbReference type="SUPFAM" id="SSF46785">
    <property type="entry name" value="Winged helix' DNA-binding domain"/>
    <property type="match status" value="1"/>
</dbReference>
<sequence>MHSPVHRVSATEAAFRAIRDLIDDESTTLGDRLPGEISLAKQFAVSRSVIREALHACSTLGLTETRSGSGTFVVSKTPTGAAEFGGYDPDDLMEARIHIEVPTAGHAAERRTSEEVDRMRKLLARMRSTTAIHEWVRLDHDFHTLVAEASRNSVLMSISASMRRALDPQSEFLNITQARQHDSDAEHADILAAIEAGDRDRAERAARRHIDGVAAAVRASR</sequence>
<proteinExistence type="predicted"/>
<evidence type="ECO:0000256" key="3">
    <source>
        <dbReference type="ARBA" id="ARBA00023163"/>
    </source>
</evidence>
<dbReference type="InterPro" id="IPR011711">
    <property type="entry name" value="GntR_C"/>
</dbReference>
<accession>A0A939QMD0</accession>
<dbReference type="InterPro" id="IPR008920">
    <property type="entry name" value="TF_FadR/GntR_C"/>
</dbReference>
<dbReference type="Gene3D" id="1.10.10.10">
    <property type="entry name" value="Winged helix-like DNA-binding domain superfamily/Winged helix DNA-binding domain"/>
    <property type="match status" value="1"/>
</dbReference>
<dbReference type="AlphaFoldDB" id="A0A939QMD0"/>
<keyword evidence="6" id="KW-1185">Reference proteome</keyword>
<dbReference type="PRINTS" id="PR00035">
    <property type="entry name" value="HTHGNTR"/>
</dbReference>
<comment type="caution">
    <text evidence="5">The sequence shown here is derived from an EMBL/GenBank/DDBJ whole genome shotgun (WGS) entry which is preliminary data.</text>
</comment>
<evidence type="ECO:0000313" key="5">
    <source>
        <dbReference type="EMBL" id="MBO2990561.1"/>
    </source>
</evidence>
<dbReference type="GO" id="GO:0003700">
    <property type="term" value="F:DNA-binding transcription factor activity"/>
    <property type="evidence" value="ECO:0007669"/>
    <property type="project" value="InterPro"/>
</dbReference>
<dbReference type="RefSeq" id="WP_208239652.1">
    <property type="nucleotide sequence ID" value="NZ_BAAAQU010000002.1"/>
</dbReference>
<organism evidence="5 6">
    <name type="scientific">Leucobacter tardus</name>
    <dbReference type="NCBI Taxonomy" id="501483"/>
    <lineage>
        <taxon>Bacteria</taxon>
        <taxon>Bacillati</taxon>
        <taxon>Actinomycetota</taxon>
        <taxon>Actinomycetes</taxon>
        <taxon>Micrococcales</taxon>
        <taxon>Microbacteriaceae</taxon>
        <taxon>Leucobacter</taxon>
    </lineage>
</organism>
<keyword evidence="3" id="KW-0804">Transcription</keyword>
<dbReference type="PANTHER" id="PTHR43537:SF5">
    <property type="entry name" value="UXU OPERON TRANSCRIPTIONAL REGULATOR"/>
    <property type="match status" value="1"/>
</dbReference>
<dbReference type="InterPro" id="IPR000524">
    <property type="entry name" value="Tscrpt_reg_HTH_GntR"/>
</dbReference>
<dbReference type="Pfam" id="PF00392">
    <property type="entry name" value="GntR"/>
    <property type="match status" value="1"/>
</dbReference>
<dbReference type="GO" id="GO:0003677">
    <property type="term" value="F:DNA binding"/>
    <property type="evidence" value="ECO:0007669"/>
    <property type="project" value="UniProtKB-KW"/>
</dbReference>
<dbReference type="PANTHER" id="PTHR43537">
    <property type="entry name" value="TRANSCRIPTIONAL REGULATOR, GNTR FAMILY"/>
    <property type="match status" value="1"/>
</dbReference>
<name>A0A939QMD0_9MICO</name>